<dbReference type="OrthoDB" id="1550603at2"/>
<dbReference type="EMBL" id="CP000492">
    <property type="protein sequence ID" value="ABL65186.1"/>
    <property type="molecule type" value="Genomic_DNA"/>
</dbReference>
<dbReference type="Gene3D" id="3.10.450.620">
    <property type="entry name" value="JHP933, nucleotidyltransferase-like core domain"/>
    <property type="match status" value="1"/>
</dbReference>
<protein>
    <recommendedName>
        <fullName evidence="3">Nucleotidyl transferase AbiEii/AbiGii toxin family protein</fullName>
    </recommendedName>
</protein>
<dbReference type="AlphaFoldDB" id="A1BFK9"/>
<reference evidence="1 2" key="1">
    <citation type="submission" date="2006-12" db="EMBL/GenBank/DDBJ databases">
        <title>Complete sequence of Chlorobium phaeobacteroides DSM 266.</title>
        <authorList>
            <consortium name="US DOE Joint Genome Institute"/>
            <person name="Copeland A."/>
            <person name="Lucas S."/>
            <person name="Lapidus A."/>
            <person name="Barry K."/>
            <person name="Detter J.C."/>
            <person name="Glavina del Rio T."/>
            <person name="Hammon N."/>
            <person name="Israni S."/>
            <person name="Pitluck S."/>
            <person name="Goltsman E."/>
            <person name="Schmutz J."/>
            <person name="Larimer F."/>
            <person name="Land M."/>
            <person name="Hauser L."/>
            <person name="Mikhailova N."/>
            <person name="Li T."/>
            <person name="Overmann J."/>
            <person name="Bryant D.A."/>
            <person name="Richardson P."/>
        </authorList>
    </citation>
    <scope>NUCLEOTIDE SEQUENCE [LARGE SCALE GENOMIC DNA]</scope>
    <source>
        <strain evidence="1 2">DSM 266</strain>
    </source>
</reference>
<evidence type="ECO:0000313" key="2">
    <source>
        <dbReference type="Proteomes" id="UP000008701"/>
    </source>
</evidence>
<dbReference type="Pfam" id="PF08843">
    <property type="entry name" value="AbiEii"/>
    <property type="match status" value="1"/>
</dbReference>
<accession>A1BFK9</accession>
<dbReference type="Proteomes" id="UP000008701">
    <property type="component" value="Chromosome"/>
</dbReference>
<dbReference type="KEGG" id="cph:Cpha266_1149"/>
<name>A1BFK9_CHLPD</name>
<dbReference type="HOGENOM" id="CLU_092368_0_0_10"/>
<dbReference type="STRING" id="290317.Cpha266_1149"/>
<gene>
    <name evidence="1" type="ordered locus">Cpha266_1149</name>
</gene>
<sequence length="272" mass="31716">MIPQAYIIEWRKNAPWSQPSQVEQDLVICRALVEIFSNSFLAESLAFRGGTALFKLHMPPVRYSEDIDLVQAKAGAIKPIIDALRERLDHWLGEPKRKRSEGRVTLLYRFTSEDNRPLRLKIEINTREHFTIHGFQQHQFAIKSRWFTGNTTILTYSLEELLGTKLRALYQRKKGRDLFDLWYSLNKTNQPPDTRLIIDSFLKYMEYADHQITRAMFEQNLLEKKKDPQFSGDITPLLTAETTWNFDVAFDDVMNQLISTLPGSPWLGHSTL</sequence>
<dbReference type="eggNOG" id="COG2253">
    <property type="taxonomic scope" value="Bacteria"/>
</dbReference>
<organism evidence="1 2">
    <name type="scientific">Chlorobium phaeobacteroides (strain DSM 266 / SMG 266 / 2430)</name>
    <dbReference type="NCBI Taxonomy" id="290317"/>
    <lineage>
        <taxon>Bacteria</taxon>
        <taxon>Pseudomonadati</taxon>
        <taxon>Chlorobiota</taxon>
        <taxon>Chlorobiia</taxon>
        <taxon>Chlorobiales</taxon>
        <taxon>Chlorobiaceae</taxon>
        <taxon>Chlorobium/Pelodictyon group</taxon>
        <taxon>Chlorobium</taxon>
    </lineage>
</organism>
<evidence type="ECO:0000313" key="1">
    <source>
        <dbReference type="EMBL" id="ABL65186.1"/>
    </source>
</evidence>
<evidence type="ECO:0008006" key="3">
    <source>
        <dbReference type="Google" id="ProtNLM"/>
    </source>
</evidence>
<dbReference type="InterPro" id="IPR014942">
    <property type="entry name" value="AbiEii"/>
</dbReference>
<dbReference type="RefSeq" id="WP_011745010.1">
    <property type="nucleotide sequence ID" value="NC_008639.1"/>
</dbReference>
<proteinExistence type="predicted"/>
<keyword evidence="2" id="KW-1185">Reference proteome</keyword>